<reference evidence="1 2" key="1">
    <citation type="submission" date="2017-07" db="EMBL/GenBank/DDBJ databases">
        <title>Recovery of genomes from metagenomes via a dereplication, aggregation, and scoring strategy.</title>
        <authorList>
            <person name="Sieber C.M."/>
            <person name="Probst A.J."/>
            <person name="Sharrar A."/>
            <person name="Thomas B.C."/>
            <person name="Hess M."/>
            <person name="Tringe S.G."/>
            <person name="Banfield J.F."/>
        </authorList>
    </citation>
    <scope>NUCLEOTIDE SEQUENCE [LARGE SCALE GENOMIC DNA]</scope>
    <source>
        <strain evidence="1">JGI_Cruoil_03_44_89</strain>
    </source>
</reference>
<comment type="caution">
    <text evidence="1">The sequence shown here is derived from an EMBL/GenBank/DDBJ whole genome shotgun (WGS) entry which is preliminary data.</text>
</comment>
<organism evidence="1 2">
    <name type="scientific">candidate division WOR-3 bacterium JGI_Cruoil_03_44_89</name>
    <dbReference type="NCBI Taxonomy" id="1973748"/>
    <lineage>
        <taxon>Bacteria</taxon>
        <taxon>Bacteria division WOR-3</taxon>
    </lineage>
</organism>
<accession>A0A235BZ15</accession>
<name>A0A235BZ15_UNCW3</name>
<dbReference type="AlphaFoldDB" id="A0A235BZ15"/>
<protein>
    <submittedName>
        <fullName evidence="1">Uncharacterized protein</fullName>
    </submittedName>
</protein>
<evidence type="ECO:0000313" key="2">
    <source>
        <dbReference type="Proteomes" id="UP000215215"/>
    </source>
</evidence>
<sequence length="478" mass="54207">MVRKILFIVCALFILFVGCKREHGAVEPNLPPWIEIKQPPANDSIVSDTTIGPYFALQTITWNAGDDDGYPVLYKYRYITHHLYRGDSLIQDWIETEECEALVAFESSDTLNLQKFEVMAKDNRGDWSTSAVRFYYTKKVERPETEIISPNEGDTLLFLSYTTERYHGVRLTFTGNDTLNEEGEIVGFSYRVDEGEWSSFRVDTSTYVRPTLFEPPFERIHTIEVKSKNNANVEDDTPAQVHVSLIVPSFGSSILLVDETKDGTGGPERPTDEDVDAFYRNILLGHTFDEWDYKTQGFPGRTRIGDYRLIIWHSDDTGYEFNNHAGIIGDYLMVGGNLWLSGWGILSTFSPDVNVEYSVGDFVYDYLQIKSSVLNTSNDFKGGIWGEGDSVLTDTTKLYRFHYMGLPSIRVIKGRTGWTKPLVSFISSSSDTAYQGKPCGVIYKGTTYSTVLLDFPLYYMKEDGAGRVCGQILEYFGE</sequence>
<dbReference type="Proteomes" id="UP000215215">
    <property type="component" value="Unassembled WGS sequence"/>
</dbReference>
<evidence type="ECO:0000313" key="1">
    <source>
        <dbReference type="EMBL" id="OYD17511.1"/>
    </source>
</evidence>
<dbReference type="EMBL" id="NOZQ01000010">
    <property type="protein sequence ID" value="OYD17511.1"/>
    <property type="molecule type" value="Genomic_DNA"/>
</dbReference>
<gene>
    <name evidence="1" type="ORF">CH333_00710</name>
</gene>
<dbReference type="PROSITE" id="PS51257">
    <property type="entry name" value="PROKAR_LIPOPROTEIN"/>
    <property type="match status" value="1"/>
</dbReference>
<proteinExistence type="predicted"/>